<feature type="domain" description="SMP-30/Gluconolactonase/LRE-like region" evidence="4">
    <location>
        <begin position="189"/>
        <end position="315"/>
    </location>
</feature>
<dbReference type="Pfam" id="PF08450">
    <property type="entry name" value="SGL"/>
    <property type="match status" value="1"/>
</dbReference>
<organism evidence="5 6">
    <name type="scientific">Parafilimonas terrae</name>
    <dbReference type="NCBI Taxonomy" id="1465490"/>
    <lineage>
        <taxon>Bacteria</taxon>
        <taxon>Pseudomonadati</taxon>
        <taxon>Bacteroidota</taxon>
        <taxon>Chitinophagia</taxon>
        <taxon>Chitinophagales</taxon>
        <taxon>Chitinophagaceae</taxon>
        <taxon>Parafilimonas</taxon>
    </lineage>
</organism>
<evidence type="ECO:0000313" key="6">
    <source>
        <dbReference type="Proteomes" id="UP000199031"/>
    </source>
</evidence>
<feature type="repeat" description="NHL" evidence="2">
    <location>
        <begin position="229"/>
        <end position="268"/>
    </location>
</feature>
<dbReference type="Proteomes" id="UP000199031">
    <property type="component" value="Unassembled WGS sequence"/>
</dbReference>
<dbReference type="RefSeq" id="WP_090661732.1">
    <property type="nucleotide sequence ID" value="NZ_FOXQ01000013.1"/>
</dbReference>
<keyword evidence="1" id="KW-0677">Repeat</keyword>
<accession>A0A1I5YMB8</accession>
<feature type="signal peptide" evidence="3">
    <location>
        <begin position="1"/>
        <end position="30"/>
    </location>
</feature>
<keyword evidence="3" id="KW-0732">Signal</keyword>
<sequence length="350" mass="37440">MKKINSYRSLITFGFTTLISTCLLTNPVFAQQTDESKPYSVGKPLGVSGNPASDGDFQAMSSNVKVYGGTYSAESCSYDAQSGLIVVPNRGLPQSMQKNDAWVSLINHDGSVHTVRWIGVQRPDDRKKLSPPLVLNEPFGSDIMKGILYLADRDGGTGKDDPSVAVIRKFSMKTGEPIGEVRIEDAGWINDIEVKEDGTIYATETGDFGKPNPNPDTWKVWKVTPAGKASVFVQGPPLNVPNGIAFDPQGNIVVVNSGNADVLTFSQDGKLLKTETAAQPGSDGLVILPDGTKYVCSVFNGGVSRIRPGKPAELIAKNIPSAASMCYDSKTNQLVIPMNANNGLAFIPLD</sequence>
<evidence type="ECO:0000256" key="2">
    <source>
        <dbReference type="PROSITE-ProRule" id="PRU00504"/>
    </source>
</evidence>
<feature type="chain" id="PRO_5011711074" evidence="3">
    <location>
        <begin position="31"/>
        <end position="350"/>
    </location>
</feature>
<dbReference type="InterPro" id="IPR001258">
    <property type="entry name" value="NHL_repeat"/>
</dbReference>
<keyword evidence="6" id="KW-1185">Reference proteome</keyword>
<name>A0A1I5YMB8_9BACT</name>
<reference evidence="5 6" key="1">
    <citation type="submission" date="2016-10" db="EMBL/GenBank/DDBJ databases">
        <authorList>
            <person name="de Groot N.N."/>
        </authorList>
    </citation>
    <scope>NUCLEOTIDE SEQUENCE [LARGE SCALE GENOMIC DNA]</scope>
    <source>
        <strain evidence="5 6">DSM 28286</strain>
    </source>
</reference>
<evidence type="ECO:0000313" key="5">
    <source>
        <dbReference type="EMBL" id="SFQ45379.1"/>
    </source>
</evidence>
<evidence type="ECO:0000259" key="4">
    <source>
        <dbReference type="Pfam" id="PF08450"/>
    </source>
</evidence>
<dbReference type="InterPro" id="IPR013658">
    <property type="entry name" value="SGL"/>
</dbReference>
<dbReference type="PROSITE" id="PS51125">
    <property type="entry name" value="NHL"/>
    <property type="match status" value="1"/>
</dbReference>
<dbReference type="SUPFAM" id="SSF63829">
    <property type="entry name" value="Calcium-dependent phosphotriesterase"/>
    <property type="match status" value="1"/>
</dbReference>
<dbReference type="AlphaFoldDB" id="A0A1I5YMB8"/>
<dbReference type="Gene3D" id="2.120.10.30">
    <property type="entry name" value="TolB, C-terminal domain"/>
    <property type="match status" value="1"/>
</dbReference>
<protein>
    <submittedName>
        <fullName evidence="5">SMP-30/Gluconolaconase/LRE-like region-containing protein</fullName>
    </submittedName>
</protein>
<dbReference type="InterPro" id="IPR011042">
    <property type="entry name" value="6-blade_b-propeller_TolB-like"/>
</dbReference>
<evidence type="ECO:0000256" key="3">
    <source>
        <dbReference type="SAM" id="SignalP"/>
    </source>
</evidence>
<proteinExistence type="predicted"/>
<gene>
    <name evidence="5" type="ORF">SAMN05444277_11333</name>
</gene>
<dbReference type="STRING" id="1465490.SAMN05444277_11333"/>
<evidence type="ECO:0000256" key="1">
    <source>
        <dbReference type="ARBA" id="ARBA00022737"/>
    </source>
</evidence>
<dbReference type="OrthoDB" id="7675395at2"/>
<dbReference type="EMBL" id="FOXQ01000013">
    <property type="protein sequence ID" value="SFQ45379.1"/>
    <property type="molecule type" value="Genomic_DNA"/>
</dbReference>